<dbReference type="EMBL" id="GGFK01014780">
    <property type="protein sequence ID" value="MBW48101.1"/>
    <property type="molecule type" value="Transcribed_RNA"/>
</dbReference>
<protein>
    <submittedName>
        <fullName evidence="2">Putative secreted protein</fullName>
    </submittedName>
</protein>
<feature type="chain" id="PRO_5014798584" evidence="1">
    <location>
        <begin position="23"/>
        <end position="168"/>
    </location>
</feature>
<evidence type="ECO:0000313" key="2">
    <source>
        <dbReference type="EMBL" id="MBW48101.1"/>
    </source>
</evidence>
<organism evidence="2">
    <name type="scientific">Anopheles triannulatus</name>
    <dbReference type="NCBI Taxonomy" id="58253"/>
    <lineage>
        <taxon>Eukaryota</taxon>
        <taxon>Metazoa</taxon>
        <taxon>Ecdysozoa</taxon>
        <taxon>Arthropoda</taxon>
        <taxon>Hexapoda</taxon>
        <taxon>Insecta</taxon>
        <taxon>Pterygota</taxon>
        <taxon>Neoptera</taxon>
        <taxon>Endopterygota</taxon>
        <taxon>Diptera</taxon>
        <taxon>Nematocera</taxon>
        <taxon>Culicoidea</taxon>
        <taxon>Culicidae</taxon>
        <taxon>Anophelinae</taxon>
        <taxon>Anopheles</taxon>
    </lineage>
</organism>
<name>A0A2M4B513_9DIPT</name>
<reference evidence="2" key="1">
    <citation type="submission" date="2018-01" db="EMBL/GenBank/DDBJ databases">
        <title>An insight into the sialome of Amazonian anophelines.</title>
        <authorList>
            <person name="Ribeiro J.M."/>
            <person name="Scarpassa V."/>
            <person name="Calvo E."/>
        </authorList>
    </citation>
    <scope>NUCLEOTIDE SEQUENCE</scope>
    <source>
        <tissue evidence="2">Salivary glands</tissue>
    </source>
</reference>
<proteinExistence type="predicted"/>
<evidence type="ECO:0000256" key="1">
    <source>
        <dbReference type="SAM" id="SignalP"/>
    </source>
</evidence>
<sequence length="168" mass="19003">MSYAFHDLVLVAVATPLAVVESTRVVVTVPSALVDCGMVNGSGMTRCRALVVVMCNDRTPTTTSIPTVRIGMDWWVMVSVRWRTMIVSVVRRRADWWVHRRNSPLPCRTLSRIISSWSSGTTRYRRVPVPGRQVVPPVRCWQNSSTGWANRWPGGMCNRPFSMICRLI</sequence>
<accession>A0A2M4B513</accession>
<keyword evidence="1" id="KW-0732">Signal</keyword>
<feature type="signal peptide" evidence="1">
    <location>
        <begin position="1"/>
        <end position="22"/>
    </location>
</feature>
<dbReference type="AlphaFoldDB" id="A0A2M4B513"/>